<feature type="non-terminal residue" evidence="1">
    <location>
        <position position="79"/>
    </location>
</feature>
<evidence type="ECO:0000313" key="1">
    <source>
        <dbReference type="EMBL" id="CAF4704292.1"/>
    </source>
</evidence>
<gene>
    <name evidence="1" type="ORF">SRO942_LOCUS51462</name>
</gene>
<reference evidence="1" key="1">
    <citation type="submission" date="2021-02" db="EMBL/GenBank/DDBJ databases">
        <authorList>
            <person name="Nowell W R."/>
        </authorList>
    </citation>
    <scope>NUCLEOTIDE SEQUENCE</scope>
</reference>
<feature type="non-terminal residue" evidence="1">
    <location>
        <position position="1"/>
    </location>
</feature>
<organism evidence="1 2">
    <name type="scientific">Didymodactylos carnosus</name>
    <dbReference type="NCBI Taxonomy" id="1234261"/>
    <lineage>
        <taxon>Eukaryota</taxon>
        <taxon>Metazoa</taxon>
        <taxon>Spiralia</taxon>
        <taxon>Gnathifera</taxon>
        <taxon>Rotifera</taxon>
        <taxon>Eurotatoria</taxon>
        <taxon>Bdelloidea</taxon>
        <taxon>Philodinida</taxon>
        <taxon>Philodinidae</taxon>
        <taxon>Didymodactylos</taxon>
    </lineage>
</organism>
<sequence>GLYELWFNDQCIVLNEQQQQKKEHMEDEPDFPILPYNSLIICNCNNNYLLQTDHVLVRSRRFLSYEILAMYEQQTTIDK</sequence>
<name>A0A8S3AA71_9BILA</name>
<protein>
    <submittedName>
        <fullName evidence="1">Uncharacterized protein</fullName>
    </submittedName>
</protein>
<dbReference type="AlphaFoldDB" id="A0A8S3AA71"/>
<comment type="caution">
    <text evidence="1">The sequence shown here is derived from an EMBL/GenBank/DDBJ whole genome shotgun (WGS) entry which is preliminary data.</text>
</comment>
<dbReference type="Proteomes" id="UP000681722">
    <property type="component" value="Unassembled WGS sequence"/>
</dbReference>
<dbReference type="EMBL" id="CAJOBC010163853">
    <property type="protein sequence ID" value="CAF4704292.1"/>
    <property type="molecule type" value="Genomic_DNA"/>
</dbReference>
<accession>A0A8S3AA71</accession>
<proteinExistence type="predicted"/>
<evidence type="ECO:0000313" key="2">
    <source>
        <dbReference type="Proteomes" id="UP000681722"/>
    </source>
</evidence>